<dbReference type="Gene3D" id="2.70.70.10">
    <property type="entry name" value="Glucose Permease (Domain IIA)"/>
    <property type="match status" value="1"/>
</dbReference>
<protein>
    <submittedName>
        <fullName evidence="2">Murein DD-endopeptidase MepM/ murein hydrolase activator NlpD</fullName>
    </submittedName>
</protein>
<keyword evidence="2" id="KW-0378">Hydrolase</keyword>
<accession>A0A7W9SNR3</accession>
<evidence type="ECO:0000259" key="1">
    <source>
        <dbReference type="Pfam" id="PF01551"/>
    </source>
</evidence>
<dbReference type="PANTHER" id="PTHR21666">
    <property type="entry name" value="PEPTIDASE-RELATED"/>
    <property type="match status" value="1"/>
</dbReference>
<evidence type="ECO:0000313" key="3">
    <source>
        <dbReference type="Proteomes" id="UP000520814"/>
    </source>
</evidence>
<dbReference type="InterPro" id="IPR050570">
    <property type="entry name" value="Cell_wall_metabolism_enzyme"/>
</dbReference>
<organism evidence="2 3">
    <name type="scientific">Armatimonas rosea</name>
    <dbReference type="NCBI Taxonomy" id="685828"/>
    <lineage>
        <taxon>Bacteria</taxon>
        <taxon>Bacillati</taxon>
        <taxon>Armatimonadota</taxon>
        <taxon>Armatimonadia</taxon>
        <taxon>Armatimonadales</taxon>
        <taxon>Armatimonadaceae</taxon>
        <taxon>Armatimonas</taxon>
    </lineage>
</organism>
<proteinExistence type="predicted"/>
<dbReference type="CDD" id="cd12797">
    <property type="entry name" value="M23_peptidase"/>
    <property type="match status" value="1"/>
</dbReference>
<dbReference type="AlphaFoldDB" id="A0A7W9SNR3"/>
<evidence type="ECO:0000313" key="2">
    <source>
        <dbReference type="EMBL" id="MBB6049259.1"/>
    </source>
</evidence>
<reference evidence="2 3" key="1">
    <citation type="submission" date="2020-08" db="EMBL/GenBank/DDBJ databases">
        <title>Genomic Encyclopedia of Type Strains, Phase IV (KMG-IV): sequencing the most valuable type-strain genomes for metagenomic binning, comparative biology and taxonomic classification.</title>
        <authorList>
            <person name="Goeker M."/>
        </authorList>
    </citation>
    <scope>NUCLEOTIDE SEQUENCE [LARGE SCALE GENOMIC DNA]</scope>
    <source>
        <strain evidence="2 3">DSM 23562</strain>
    </source>
</reference>
<dbReference type="Pfam" id="PF01551">
    <property type="entry name" value="Peptidase_M23"/>
    <property type="match status" value="1"/>
</dbReference>
<dbReference type="GO" id="GO:0004222">
    <property type="term" value="F:metalloendopeptidase activity"/>
    <property type="evidence" value="ECO:0007669"/>
    <property type="project" value="TreeGrafter"/>
</dbReference>
<dbReference type="InterPro" id="IPR011055">
    <property type="entry name" value="Dup_hybrid_motif"/>
</dbReference>
<gene>
    <name evidence="2" type="ORF">HNQ39_001021</name>
</gene>
<dbReference type="EMBL" id="JACHGW010000001">
    <property type="protein sequence ID" value="MBB6049259.1"/>
    <property type="molecule type" value="Genomic_DNA"/>
</dbReference>
<dbReference type="Proteomes" id="UP000520814">
    <property type="component" value="Unassembled WGS sequence"/>
</dbReference>
<keyword evidence="3" id="KW-1185">Reference proteome</keyword>
<dbReference type="RefSeq" id="WP_184192870.1">
    <property type="nucleotide sequence ID" value="NZ_JACHGW010000001.1"/>
</dbReference>
<comment type="caution">
    <text evidence="2">The sequence shown here is derived from an EMBL/GenBank/DDBJ whole genome shotgun (WGS) entry which is preliminary data.</text>
</comment>
<name>A0A7W9SNR3_ARMRO</name>
<sequence>MPEPLLPPIPPYTKQHLPTERVTIPMVFPVINPTRWRSSYNEDWGSHRHTGCDLIAPKLSPVVAPFAGVLGFKPQTFWIVREDGWGCLGTHLNDDTPGTNDNKAHLDFMFAPNLVPGERVREGQLIGYVGDSGDADGPHLHFELHGPEGMRDPAPSLKVARRLRAPLPLLPPEPNRLEGCVRRFAAKTRRLTVLPLTEPRYKTLVLSETALAQLGGEAGLAALERSRVVSLTVEKQRVERATLVPAGARSATESGQPLVRLSGSSLSPDATLTRCATAELAQFTKLSSPRWIRTGSMALGPLRMRGTKLKQAAILGLSGAPASLFSQEVVQEALRYSGFTRFGGAVGSGRIILILADG</sequence>
<dbReference type="PANTHER" id="PTHR21666:SF270">
    <property type="entry name" value="MUREIN HYDROLASE ACTIVATOR ENVC"/>
    <property type="match status" value="1"/>
</dbReference>
<dbReference type="SUPFAM" id="SSF51261">
    <property type="entry name" value="Duplicated hybrid motif"/>
    <property type="match status" value="1"/>
</dbReference>
<feature type="domain" description="M23ase beta-sheet core" evidence="1">
    <location>
        <begin position="48"/>
        <end position="146"/>
    </location>
</feature>
<dbReference type="InterPro" id="IPR016047">
    <property type="entry name" value="M23ase_b-sheet_dom"/>
</dbReference>